<protein>
    <recommendedName>
        <fullName evidence="7">Aminotransferase</fullName>
        <ecNumber evidence="7">2.6.1.-</ecNumber>
    </recommendedName>
</protein>
<dbReference type="RefSeq" id="WP_207256944.1">
    <property type="nucleotide sequence ID" value="NZ_JAFMPP010000004.1"/>
</dbReference>
<gene>
    <name evidence="9" type="ORF">J1C48_06250</name>
</gene>
<comment type="cofactor">
    <cofactor evidence="1 7">
        <name>pyridoxal 5'-phosphate</name>
        <dbReference type="ChEBI" id="CHEBI:597326"/>
    </cofactor>
</comment>
<evidence type="ECO:0000256" key="5">
    <source>
        <dbReference type="ARBA" id="ARBA00022898"/>
    </source>
</evidence>
<dbReference type="Gene3D" id="3.40.640.10">
    <property type="entry name" value="Type I PLP-dependent aspartate aminotransferase-like (Major domain)"/>
    <property type="match status" value="1"/>
</dbReference>
<dbReference type="InterPro" id="IPR004838">
    <property type="entry name" value="NHTrfase_class1_PyrdxlP-BS"/>
</dbReference>
<dbReference type="PROSITE" id="PS00105">
    <property type="entry name" value="AA_TRANSFER_CLASS_1"/>
    <property type="match status" value="1"/>
</dbReference>
<dbReference type="InterPro" id="IPR050596">
    <property type="entry name" value="AspAT/PAT-like"/>
</dbReference>
<dbReference type="InterPro" id="IPR015424">
    <property type="entry name" value="PyrdxlP-dep_Trfase"/>
</dbReference>
<evidence type="ECO:0000256" key="3">
    <source>
        <dbReference type="ARBA" id="ARBA00022576"/>
    </source>
</evidence>
<dbReference type="PANTHER" id="PTHR46383">
    <property type="entry name" value="ASPARTATE AMINOTRANSFERASE"/>
    <property type="match status" value="1"/>
</dbReference>
<evidence type="ECO:0000256" key="2">
    <source>
        <dbReference type="ARBA" id="ARBA00007441"/>
    </source>
</evidence>
<dbReference type="InterPro" id="IPR015421">
    <property type="entry name" value="PyrdxlP-dep_Trfase_major"/>
</dbReference>
<feature type="domain" description="Aminotransferase class I/classII large" evidence="8">
    <location>
        <begin position="33"/>
        <end position="381"/>
    </location>
</feature>
<evidence type="ECO:0000256" key="7">
    <source>
        <dbReference type="RuleBase" id="RU000481"/>
    </source>
</evidence>
<keyword evidence="5" id="KW-0663">Pyridoxal phosphate</keyword>
<name>A0A939FWJ4_9HYPH</name>
<dbReference type="GO" id="GO:0004069">
    <property type="term" value="F:L-aspartate:2-oxoglutarate aminotransferase activity"/>
    <property type="evidence" value="ECO:0007669"/>
    <property type="project" value="UniProtKB-EC"/>
</dbReference>
<evidence type="ECO:0000256" key="4">
    <source>
        <dbReference type="ARBA" id="ARBA00022679"/>
    </source>
</evidence>
<evidence type="ECO:0000256" key="6">
    <source>
        <dbReference type="ARBA" id="ARBA00049185"/>
    </source>
</evidence>
<dbReference type="AlphaFoldDB" id="A0A939FWJ4"/>
<proteinExistence type="inferred from homology"/>
<evidence type="ECO:0000313" key="9">
    <source>
        <dbReference type="EMBL" id="MBO0662169.1"/>
    </source>
</evidence>
<keyword evidence="10" id="KW-1185">Reference proteome</keyword>
<dbReference type="SUPFAM" id="SSF53383">
    <property type="entry name" value="PLP-dependent transferases"/>
    <property type="match status" value="1"/>
</dbReference>
<dbReference type="Pfam" id="PF00155">
    <property type="entry name" value="Aminotran_1_2"/>
    <property type="match status" value="1"/>
</dbReference>
<keyword evidence="4 7" id="KW-0808">Transferase</keyword>
<organism evidence="9 10">
    <name type="scientific">Jiella flava</name>
    <dbReference type="NCBI Taxonomy" id="2816857"/>
    <lineage>
        <taxon>Bacteria</taxon>
        <taxon>Pseudomonadati</taxon>
        <taxon>Pseudomonadota</taxon>
        <taxon>Alphaproteobacteria</taxon>
        <taxon>Hyphomicrobiales</taxon>
        <taxon>Aurantimonadaceae</taxon>
        <taxon>Jiella</taxon>
    </lineage>
</organism>
<sequence length="389" mass="42675">MVDLSRLRREAVEAPESGIVAVVNHARGKDGIIPLWAGEGDLPTPQFIANAAAESLKAGETFYTWQRGLPELREALSAYTSRLYDQNLEPARFFVTGSGMHAIQLCLMALAGAGDEVVYVGPVWPNFEAAAGLMGAKRREVTLDFEAGRWQLDLDKLKAAITPKTRVLFVNTPSNPTGWTASKATLAAILAIAREAGVVIIADEIYNRFYYEGERAPSFHDVIASHDAIIFVNSFSKNWAMTGWRVGWIETSPALGQMIENLIQYSNSGVAPFMQRGAIAALVRGEEFVENQIARAETARDIFCDILTATNRVELTPPDGAFYAFFKVDGISDTRTAAFRIVDEAKVAIAPGTAFGPQGAPFFRACFHRRLDEVEQAAHRLAEWIGFQV</sequence>
<dbReference type="InterPro" id="IPR004839">
    <property type="entry name" value="Aminotransferase_I/II_large"/>
</dbReference>
<accession>A0A939FWJ4</accession>
<dbReference type="InterPro" id="IPR015422">
    <property type="entry name" value="PyrdxlP-dep_Trfase_small"/>
</dbReference>
<evidence type="ECO:0000256" key="1">
    <source>
        <dbReference type="ARBA" id="ARBA00001933"/>
    </source>
</evidence>
<dbReference type="EMBL" id="JAFMPP010000004">
    <property type="protein sequence ID" value="MBO0662169.1"/>
    <property type="molecule type" value="Genomic_DNA"/>
</dbReference>
<comment type="caution">
    <text evidence="9">The sequence shown here is derived from an EMBL/GenBank/DDBJ whole genome shotgun (WGS) entry which is preliminary data.</text>
</comment>
<dbReference type="GO" id="GO:0030170">
    <property type="term" value="F:pyridoxal phosphate binding"/>
    <property type="evidence" value="ECO:0007669"/>
    <property type="project" value="InterPro"/>
</dbReference>
<comment type="catalytic activity">
    <reaction evidence="6">
        <text>L-aspartate + 2-oxoglutarate = oxaloacetate + L-glutamate</text>
        <dbReference type="Rhea" id="RHEA:21824"/>
        <dbReference type="ChEBI" id="CHEBI:16452"/>
        <dbReference type="ChEBI" id="CHEBI:16810"/>
        <dbReference type="ChEBI" id="CHEBI:29985"/>
        <dbReference type="ChEBI" id="CHEBI:29991"/>
        <dbReference type="EC" id="2.6.1.1"/>
    </reaction>
</comment>
<evidence type="ECO:0000259" key="8">
    <source>
        <dbReference type="Pfam" id="PF00155"/>
    </source>
</evidence>
<dbReference type="GO" id="GO:0006520">
    <property type="term" value="P:amino acid metabolic process"/>
    <property type="evidence" value="ECO:0007669"/>
    <property type="project" value="InterPro"/>
</dbReference>
<dbReference type="Proteomes" id="UP000664122">
    <property type="component" value="Unassembled WGS sequence"/>
</dbReference>
<comment type="similarity">
    <text evidence="2 7">Belongs to the class-I pyridoxal-phosphate-dependent aminotransferase family.</text>
</comment>
<dbReference type="NCBIfam" id="NF004770">
    <property type="entry name" value="PRK06108.1"/>
    <property type="match status" value="1"/>
</dbReference>
<dbReference type="Gene3D" id="3.90.1150.10">
    <property type="entry name" value="Aspartate Aminotransferase, domain 1"/>
    <property type="match status" value="1"/>
</dbReference>
<dbReference type="CDD" id="cd00609">
    <property type="entry name" value="AAT_like"/>
    <property type="match status" value="1"/>
</dbReference>
<reference evidence="9" key="1">
    <citation type="submission" date="2021-03" db="EMBL/GenBank/DDBJ databases">
        <title>Whole genome sequence of Jiella sp. CQZ9-1.</title>
        <authorList>
            <person name="Tuo L."/>
        </authorList>
    </citation>
    <scope>NUCLEOTIDE SEQUENCE</scope>
    <source>
        <strain evidence="9">CQZ9-1</strain>
    </source>
</reference>
<dbReference type="EC" id="2.6.1.-" evidence="7"/>
<evidence type="ECO:0000313" key="10">
    <source>
        <dbReference type="Proteomes" id="UP000664122"/>
    </source>
</evidence>
<keyword evidence="3 7" id="KW-0032">Aminotransferase</keyword>